<dbReference type="InterPro" id="IPR045662">
    <property type="entry name" value="DUF6388"/>
</dbReference>
<dbReference type="AlphaFoldDB" id="A0A1Q8ES48"/>
<dbReference type="EMBL" id="MSCT01000009">
    <property type="protein sequence ID" value="OLF54600.1"/>
    <property type="molecule type" value="Genomic_DNA"/>
</dbReference>
<dbReference type="Proteomes" id="UP000185578">
    <property type="component" value="Unassembled WGS sequence"/>
</dbReference>
<organism evidence="1 2">
    <name type="scientific">Pseudomonas chlororaphis</name>
    <dbReference type="NCBI Taxonomy" id="587753"/>
    <lineage>
        <taxon>Bacteria</taxon>
        <taxon>Pseudomonadati</taxon>
        <taxon>Pseudomonadota</taxon>
        <taxon>Gammaproteobacteria</taxon>
        <taxon>Pseudomonadales</taxon>
        <taxon>Pseudomonadaceae</taxon>
        <taxon>Pseudomonas</taxon>
    </lineage>
</organism>
<gene>
    <name evidence="1" type="ORF">BTN82_11400</name>
</gene>
<proteinExistence type="predicted"/>
<sequence length="98" mass="11085">MSLNEDRNALALEIFIDQRCDVRRWLAGLPAAQRSAAAQQAFDEAAAAQGLAPWELSLQLLARSPEELRAWRLEAHREIADFATMAWSEYCALNRLDE</sequence>
<accession>A0A1Q8ES48</accession>
<dbReference type="OrthoDB" id="6898060at2"/>
<evidence type="ECO:0000313" key="2">
    <source>
        <dbReference type="Proteomes" id="UP000185578"/>
    </source>
</evidence>
<name>A0A1Q8ES48_9PSED</name>
<dbReference type="RefSeq" id="WP_075119221.1">
    <property type="nucleotide sequence ID" value="NZ_MSCT01000009.1"/>
</dbReference>
<reference evidence="1 2" key="1">
    <citation type="submission" date="2016-12" db="EMBL/GenBank/DDBJ databases">
        <authorList>
            <person name="Song W.-J."/>
            <person name="Kurnit D.M."/>
        </authorList>
    </citation>
    <scope>NUCLEOTIDE SEQUENCE [LARGE SCALE GENOMIC DNA]</scope>
    <source>
        <strain evidence="1 2">PCL1601</strain>
    </source>
</reference>
<comment type="caution">
    <text evidence="1">The sequence shown here is derived from an EMBL/GenBank/DDBJ whole genome shotgun (WGS) entry which is preliminary data.</text>
</comment>
<dbReference type="Pfam" id="PF19925">
    <property type="entry name" value="DUF6388"/>
    <property type="match status" value="1"/>
</dbReference>
<evidence type="ECO:0000313" key="1">
    <source>
        <dbReference type="EMBL" id="OLF54600.1"/>
    </source>
</evidence>
<protein>
    <submittedName>
        <fullName evidence="1">Uncharacterized protein</fullName>
    </submittedName>
</protein>